<evidence type="ECO:0000313" key="2">
    <source>
        <dbReference type="EMBL" id="KIP07201.1"/>
    </source>
</evidence>
<evidence type="ECO:0000313" key="3">
    <source>
        <dbReference type="Proteomes" id="UP000053257"/>
    </source>
</evidence>
<dbReference type="Proteomes" id="UP000053257">
    <property type="component" value="Unassembled WGS sequence"/>
</dbReference>
<evidence type="ECO:0008006" key="4">
    <source>
        <dbReference type="Google" id="ProtNLM"/>
    </source>
</evidence>
<organism evidence="2 3">
    <name type="scientific">Phlebiopsis gigantea (strain 11061_1 CR5-6)</name>
    <name type="common">White-rot fungus</name>
    <name type="synonym">Peniophora gigantea</name>
    <dbReference type="NCBI Taxonomy" id="745531"/>
    <lineage>
        <taxon>Eukaryota</taxon>
        <taxon>Fungi</taxon>
        <taxon>Dikarya</taxon>
        <taxon>Basidiomycota</taxon>
        <taxon>Agaricomycotina</taxon>
        <taxon>Agaricomycetes</taxon>
        <taxon>Polyporales</taxon>
        <taxon>Phanerochaetaceae</taxon>
        <taxon>Phlebiopsis</taxon>
    </lineage>
</organism>
<name>A0A0C3RYI5_PHLG1</name>
<keyword evidence="3" id="KW-1185">Reference proteome</keyword>
<gene>
    <name evidence="2" type="ORF">PHLGIDRAFT_429840</name>
</gene>
<sequence>MAGTVFALSVLVYPLTSDCFGRRNWALDPGPVMSIRHDIRHDPCTTMYSILLKDYVVDAETDTVGVKPGFGCPQDVKSR</sequence>
<reference evidence="2 3" key="1">
    <citation type="journal article" date="2014" name="PLoS Genet.">
        <title>Analysis of the Phlebiopsis gigantea genome, transcriptome and secretome provides insight into its pioneer colonization strategies of wood.</title>
        <authorList>
            <person name="Hori C."/>
            <person name="Ishida T."/>
            <person name="Igarashi K."/>
            <person name="Samejima M."/>
            <person name="Suzuki H."/>
            <person name="Master E."/>
            <person name="Ferreira P."/>
            <person name="Ruiz-Duenas F.J."/>
            <person name="Held B."/>
            <person name="Canessa P."/>
            <person name="Larrondo L.F."/>
            <person name="Schmoll M."/>
            <person name="Druzhinina I.S."/>
            <person name="Kubicek C.P."/>
            <person name="Gaskell J.A."/>
            <person name="Kersten P."/>
            <person name="St John F."/>
            <person name="Glasner J."/>
            <person name="Sabat G."/>
            <person name="Splinter BonDurant S."/>
            <person name="Syed K."/>
            <person name="Yadav J."/>
            <person name="Mgbeahuruike A.C."/>
            <person name="Kovalchuk A."/>
            <person name="Asiegbu F.O."/>
            <person name="Lackner G."/>
            <person name="Hoffmeister D."/>
            <person name="Rencoret J."/>
            <person name="Gutierrez A."/>
            <person name="Sun H."/>
            <person name="Lindquist E."/>
            <person name="Barry K."/>
            <person name="Riley R."/>
            <person name="Grigoriev I.V."/>
            <person name="Henrissat B."/>
            <person name="Kues U."/>
            <person name="Berka R.M."/>
            <person name="Martinez A.T."/>
            <person name="Covert S.F."/>
            <person name="Blanchette R.A."/>
            <person name="Cullen D."/>
        </authorList>
    </citation>
    <scope>NUCLEOTIDE SEQUENCE [LARGE SCALE GENOMIC DNA]</scope>
    <source>
        <strain evidence="2 3">11061_1 CR5-6</strain>
    </source>
</reference>
<dbReference type="HOGENOM" id="CLU_2606822_0_0_1"/>
<proteinExistence type="predicted"/>
<feature type="signal peptide" evidence="1">
    <location>
        <begin position="1"/>
        <end position="17"/>
    </location>
</feature>
<protein>
    <recommendedName>
        <fullName evidence="4">Secreted protein</fullName>
    </recommendedName>
</protein>
<evidence type="ECO:0000256" key="1">
    <source>
        <dbReference type="SAM" id="SignalP"/>
    </source>
</evidence>
<feature type="chain" id="PRO_5002169137" description="Secreted protein" evidence="1">
    <location>
        <begin position="18"/>
        <end position="79"/>
    </location>
</feature>
<dbReference type="AlphaFoldDB" id="A0A0C3RYI5"/>
<accession>A0A0C3RYI5</accession>
<keyword evidence="1" id="KW-0732">Signal</keyword>
<dbReference type="EMBL" id="KN840502">
    <property type="protein sequence ID" value="KIP07201.1"/>
    <property type="molecule type" value="Genomic_DNA"/>
</dbReference>